<protein>
    <submittedName>
        <fullName evidence="7">Prefoldin subunit 2</fullName>
    </submittedName>
</protein>
<evidence type="ECO:0000313" key="7">
    <source>
        <dbReference type="WBParaSite" id="MBELARI_LOCUS21372"/>
    </source>
</evidence>
<evidence type="ECO:0000256" key="3">
    <source>
        <dbReference type="ARBA" id="ARBA00023186"/>
    </source>
</evidence>
<evidence type="ECO:0000256" key="5">
    <source>
        <dbReference type="SAM" id="Coils"/>
    </source>
</evidence>
<dbReference type="InterPro" id="IPR002777">
    <property type="entry name" value="PFD_beta-like"/>
</dbReference>
<evidence type="ECO:0000256" key="1">
    <source>
        <dbReference type="ARBA" id="ARBA00008045"/>
    </source>
</evidence>
<keyword evidence="3" id="KW-0143">Chaperone</keyword>
<dbReference type="GO" id="GO:0006457">
    <property type="term" value="P:protein folding"/>
    <property type="evidence" value="ECO:0007669"/>
    <property type="project" value="InterPro"/>
</dbReference>
<dbReference type="Gene3D" id="1.10.287.370">
    <property type="match status" value="1"/>
</dbReference>
<comment type="similarity">
    <text evidence="1">Belongs to the prefoldin subunit beta family.</text>
</comment>
<dbReference type="GO" id="GO:0051082">
    <property type="term" value="F:unfolded protein binding"/>
    <property type="evidence" value="ECO:0007669"/>
    <property type="project" value="InterPro"/>
</dbReference>
<dbReference type="SUPFAM" id="SSF46579">
    <property type="entry name" value="Prefoldin"/>
    <property type="match status" value="1"/>
</dbReference>
<evidence type="ECO:0000313" key="6">
    <source>
        <dbReference type="Proteomes" id="UP000887575"/>
    </source>
</evidence>
<dbReference type="Pfam" id="PF01920">
    <property type="entry name" value="Prefoldin_2"/>
    <property type="match status" value="1"/>
</dbReference>
<comment type="function">
    <text evidence="4">Binds specifically to cytosolic chaperonin (c-CPN) and transfers target proteins to it. Binds to nascent polypeptide chain and promotes folding in an environment in which there are many competing pathways for nonnative proteins.</text>
</comment>
<comment type="subunit">
    <text evidence="2">Heterohexamer of two PFD-alpha type and four PFD-beta type subunits.</text>
</comment>
<proteinExistence type="inferred from homology"/>
<keyword evidence="6" id="KW-1185">Reference proteome</keyword>
<feature type="coiled-coil region" evidence="5">
    <location>
        <begin position="17"/>
        <end position="51"/>
    </location>
</feature>
<sequence>MTSDVSAEDQRKIVAEFQRLREEQKEIAEEITRVEEEKREHKRVIEVLSEDCEEDQKCYQLISDSMVELTVGKVLPQLKDKFEKLSSVAEMLNKRLVDKGKELNDHRVKHNIRILSQKESEEVRQKMVEAQMAQLKK</sequence>
<dbReference type="InterPro" id="IPR027235">
    <property type="entry name" value="PFD2"/>
</dbReference>
<dbReference type="AlphaFoldDB" id="A0AAF3F495"/>
<evidence type="ECO:0000256" key="4">
    <source>
        <dbReference type="ARBA" id="ARBA00024667"/>
    </source>
</evidence>
<dbReference type="Proteomes" id="UP000887575">
    <property type="component" value="Unassembled WGS sequence"/>
</dbReference>
<reference evidence="7" key="1">
    <citation type="submission" date="2024-02" db="UniProtKB">
        <authorList>
            <consortium name="WormBaseParasite"/>
        </authorList>
    </citation>
    <scope>IDENTIFICATION</scope>
</reference>
<dbReference type="PANTHER" id="PTHR13303">
    <property type="entry name" value="PREFOLDIN SUBUNIT 2"/>
    <property type="match status" value="1"/>
</dbReference>
<name>A0AAF3F495_9BILA</name>
<dbReference type="GO" id="GO:0016272">
    <property type="term" value="C:prefoldin complex"/>
    <property type="evidence" value="ECO:0007669"/>
    <property type="project" value="InterPro"/>
</dbReference>
<dbReference type="WBParaSite" id="MBELARI_LOCUS21372">
    <property type="protein sequence ID" value="MBELARI_LOCUS21372"/>
    <property type="gene ID" value="MBELARI_LOCUS21372"/>
</dbReference>
<keyword evidence="5" id="KW-0175">Coiled coil</keyword>
<evidence type="ECO:0000256" key="2">
    <source>
        <dbReference type="ARBA" id="ARBA00011695"/>
    </source>
</evidence>
<dbReference type="InterPro" id="IPR009053">
    <property type="entry name" value="Prefoldin"/>
</dbReference>
<accession>A0AAF3F495</accession>
<organism evidence="6 7">
    <name type="scientific">Mesorhabditis belari</name>
    <dbReference type="NCBI Taxonomy" id="2138241"/>
    <lineage>
        <taxon>Eukaryota</taxon>
        <taxon>Metazoa</taxon>
        <taxon>Ecdysozoa</taxon>
        <taxon>Nematoda</taxon>
        <taxon>Chromadorea</taxon>
        <taxon>Rhabditida</taxon>
        <taxon>Rhabditina</taxon>
        <taxon>Rhabditomorpha</taxon>
        <taxon>Rhabditoidea</taxon>
        <taxon>Rhabditidae</taxon>
        <taxon>Mesorhabditinae</taxon>
        <taxon>Mesorhabditis</taxon>
    </lineage>
</organism>